<sequence length="149" mass="16959">MTSKSDLWTIRPAQEEDTDVLSDIYLRVRRMTFLWVDPGKFQSEDFAGHTRGERVFVCEDRNGTIAGFMTLWEPDDFIHMLYILPAFQGLGAGKALLAALPEWPSRRYRLKCLVKNTRAIAFYRGLGFTIIGDGSSPEGDYKDMQLGTN</sequence>
<keyword evidence="2" id="KW-0012">Acyltransferase</keyword>
<gene>
    <name evidence="4" type="ORF">GGE60_001629</name>
</gene>
<dbReference type="EMBL" id="JACIIG010000003">
    <property type="protein sequence ID" value="MBB4567526.1"/>
    <property type="molecule type" value="Genomic_DNA"/>
</dbReference>
<dbReference type="Pfam" id="PF00583">
    <property type="entry name" value="Acetyltransf_1"/>
    <property type="match status" value="1"/>
</dbReference>
<evidence type="ECO:0000256" key="1">
    <source>
        <dbReference type="ARBA" id="ARBA00022679"/>
    </source>
</evidence>
<dbReference type="RefSeq" id="WP_028751014.1">
    <property type="nucleotide sequence ID" value="NZ_JACIIG010000003.1"/>
</dbReference>
<accession>A0A7W7EJ88</accession>
<dbReference type="GO" id="GO:0016747">
    <property type="term" value="F:acyltransferase activity, transferring groups other than amino-acyl groups"/>
    <property type="evidence" value="ECO:0007669"/>
    <property type="project" value="InterPro"/>
</dbReference>
<feature type="domain" description="N-acetyltransferase" evidence="3">
    <location>
        <begin position="8"/>
        <end position="147"/>
    </location>
</feature>
<dbReference type="Gene3D" id="3.40.630.30">
    <property type="match status" value="1"/>
</dbReference>
<dbReference type="PANTHER" id="PTHR43877:SF2">
    <property type="entry name" value="AMINOALKYLPHOSPHONATE N-ACETYLTRANSFERASE-RELATED"/>
    <property type="match status" value="1"/>
</dbReference>
<dbReference type="Proteomes" id="UP000543836">
    <property type="component" value="Unassembled WGS sequence"/>
</dbReference>
<evidence type="ECO:0000259" key="3">
    <source>
        <dbReference type="PROSITE" id="PS51186"/>
    </source>
</evidence>
<dbReference type="InterPro" id="IPR000182">
    <property type="entry name" value="GNAT_dom"/>
</dbReference>
<dbReference type="InterPro" id="IPR016181">
    <property type="entry name" value="Acyl_CoA_acyltransferase"/>
</dbReference>
<dbReference type="AlphaFoldDB" id="A0A7W7EJ88"/>
<comment type="caution">
    <text evidence="4">The sequence shown here is derived from an EMBL/GenBank/DDBJ whole genome shotgun (WGS) entry which is preliminary data.</text>
</comment>
<keyword evidence="4" id="KW-0687">Ribonucleoprotein</keyword>
<dbReference type="InterPro" id="IPR050832">
    <property type="entry name" value="Bact_Acetyltransf"/>
</dbReference>
<evidence type="ECO:0000313" key="4">
    <source>
        <dbReference type="EMBL" id="MBB4567526.1"/>
    </source>
</evidence>
<proteinExistence type="predicted"/>
<protein>
    <submittedName>
        <fullName evidence="4">Ribosomal protein S18 acetylase RimI-like enzyme</fullName>
    </submittedName>
</protein>
<evidence type="ECO:0000256" key="2">
    <source>
        <dbReference type="ARBA" id="ARBA00023315"/>
    </source>
</evidence>
<organism evidence="4 5">
    <name type="scientific">Rhizobium leucaenae</name>
    <dbReference type="NCBI Taxonomy" id="29450"/>
    <lineage>
        <taxon>Bacteria</taxon>
        <taxon>Pseudomonadati</taxon>
        <taxon>Pseudomonadota</taxon>
        <taxon>Alphaproteobacteria</taxon>
        <taxon>Hyphomicrobiales</taxon>
        <taxon>Rhizobiaceae</taxon>
        <taxon>Rhizobium/Agrobacterium group</taxon>
        <taxon>Rhizobium</taxon>
    </lineage>
</organism>
<dbReference type="GO" id="GO:0005840">
    <property type="term" value="C:ribosome"/>
    <property type="evidence" value="ECO:0007669"/>
    <property type="project" value="UniProtKB-KW"/>
</dbReference>
<dbReference type="PROSITE" id="PS51186">
    <property type="entry name" value="GNAT"/>
    <property type="match status" value="1"/>
</dbReference>
<reference evidence="4 5" key="1">
    <citation type="submission" date="2020-08" db="EMBL/GenBank/DDBJ databases">
        <title>Genomic Encyclopedia of Type Strains, Phase IV (KMG-V): Genome sequencing to study the core and pangenomes of soil and plant-associated prokaryotes.</title>
        <authorList>
            <person name="Whitman W."/>
        </authorList>
    </citation>
    <scope>NUCLEOTIDE SEQUENCE [LARGE SCALE GENOMIC DNA]</scope>
    <source>
        <strain evidence="4 5">SEMIA 492</strain>
    </source>
</reference>
<name>A0A7W7EJ88_9HYPH</name>
<dbReference type="CDD" id="cd04301">
    <property type="entry name" value="NAT_SF"/>
    <property type="match status" value="1"/>
</dbReference>
<evidence type="ECO:0000313" key="5">
    <source>
        <dbReference type="Proteomes" id="UP000543836"/>
    </source>
</evidence>
<dbReference type="OrthoDB" id="9789605at2"/>
<dbReference type="SUPFAM" id="SSF55729">
    <property type="entry name" value="Acyl-CoA N-acyltransferases (Nat)"/>
    <property type="match status" value="1"/>
</dbReference>
<keyword evidence="1" id="KW-0808">Transferase</keyword>
<keyword evidence="4" id="KW-0689">Ribosomal protein</keyword>
<keyword evidence="5" id="KW-1185">Reference proteome</keyword>
<dbReference type="PANTHER" id="PTHR43877">
    <property type="entry name" value="AMINOALKYLPHOSPHONATE N-ACETYLTRANSFERASE-RELATED-RELATED"/>
    <property type="match status" value="1"/>
</dbReference>